<protein>
    <submittedName>
        <fullName evidence="2">Uncharacterized protein</fullName>
    </submittedName>
</protein>
<proteinExistence type="predicted"/>
<keyword evidence="3" id="KW-1185">Reference proteome</keyword>
<dbReference type="EMBL" id="JACHJU010000006">
    <property type="protein sequence ID" value="MBB4943661.1"/>
    <property type="molecule type" value="Genomic_DNA"/>
</dbReference>
<organism evidence="2 3">
    <name type="scientific">Streptosporangium album</name>
    <dbReference type="NCBI Taxonomy" id="47479"/>
    <lineage>
        <taxon>Bacteria</taxon>
        <taxon>Bacillati</taxon>
        <taxon>Actinomycetota</taxon>
        <taxon>Actinomycetes</taxon>
        <taxon>Streptosporangiales</taxon>
        <taxon>Streptosporangiaceae</taxon>
        <taxon>Streptosporangium</taxon>
    </lineage>
</organism>
<sequence>MSDVNASTPPDPNDPLALAELFKSGGEPWLPLLKPVIEAQSAAATFIGLGRSPMVVPVRELTFQAIKPHPPHKWHRATSSATGTTSPP</sequence>
<evidence type="ECO:0000256" key="1">
    <source>
        <dbReference type="SAM" id="MobiDB-lite"/>
    </source>
</evidence>
<evidence type="ECO:0000313" key="3">
    <source>
        <dbReference type="Proteomes" id="UP000534286"/>
    </source>
</evidence>
<comment type="caution">
    <text evidence="2">The sequence shown here is derived from an EMBL/GenBank/DDBJ whole genome shotgun (WGS) entry which is preliminary data.</text>
</comment>
<gene>
    <name evidence="2" type="ORF">FHR32_008062</name>
</gene>
<dbReference type="RefSeq" id="WP_221466843.1">
    <property type="nucleotide sequence ID" value="NZ_BAABEK010000063.1"/>
</dbReference>
<reference evidence="2 3" key="1">
    <citation type="submission" date="2020-08" db="EMBL/GenBank/DDBJ databases">
        <title>Sequencing the genomes of 1000 actinobacteria strains.</title>
        <authorList>
            <person name="Klenk H.-P."/>
        </authorList>
    </citation>
    <scope>NUCLEOTIDE SEQUENCE [LARGE SCALE GENOMIC DNA]</scope>
    <source>
        <strain evidence="2 3">DSM 43023</strain>
    </source>
</reference>
<dbReference type="Proteomes" id="UP000534286">
    <property type="component" value="Unassembled WGS sequence"/>
</dbReference>
<feature type="compositionally biased region" description="Low complexity" evidence="1">
    <location>
        <begin position="77"/>
        <end position="88"/>
    </location>
</feature>
<name>A0A7W7S692_9ACTN</name>
<accession>A0A7W7S692</accession>
<feature type="region of interest" description="Disordered" evidence="1">
    <location>
        <begin position="67"/>
        <end position="88"/>
    </location>
</feature>
<dbReference type="AlphaFoldDB" id="A0A7W7S692"/>
<evidence type="ECO:0000313" key="2">
    <source>
        <dbReference type="EMBL" id="MBB4943661.1"/>
    </source>
</evidence>